<dbReference type="SUPFAM" id="SSF54523">
    <property type="entry name" value="Pili subunits"/>
    <property type="match status" value="1"/>
</dbReference>
<organism evidence="9 10">
    <name type="scientific">Candidatus Magnetobacterium casense</name>
    <dbReference type="NCBI Taxonomy" id="1455061"/>
    <lineage>
        <taxon>Bacteria</taxon>
        <taxon>Pseudomonadati</taxon>
        <taxon>Nitrospirota</taxon>
        <taxon>Thermodesulfovibrionia</taxon>
        <taxon>Thermodesulfovibrionales</taxon>
        <taxon>Candidatus Magnetobacteriaceae</taxon>
        <taxon>Candidatus Magnetobacterium</taxon>
    </lineage>
</organism>
<comment type="subcellular location">
    <subcellularLocation>
        <location evidence="1">Cell inner membrane</location>
        <topology evidence="1">Single-pass membrane protein</topology>
    </subcellularLocation>
</comment>
<dbReference type="RefSeq" id="WP_218251026.1">
    <property type="nucleotide sequence ID" value="NZ_JABXWD010000021.1"/>
</dbReference>
<proteinExistence type="predicted"/>
<protein>
    <submittedName>
        <fullName evidence="9">Prepilin-type N-terminal cleavage/methylation domain-containing protein</fullName>
    </submittedName>
</protein>
<evidence type="ECO:0000256" key="5">
    <source>
        <dbReference type="ARBA" id="ARBA00022692"/>
    </source>
</evidence>
<dbReference type="InterPro" id="IPR012902">
    <property type="entry name" value="N_methyl_site"/>
</dbReference>
<sequence>MRGFTLVEVLVAVCLFSVISLALYNTYFLSERAISGMDDYMWKLQESRELFETMRKEVESSFYSTNKDMGRFRVIDRDTRARQTSGIYMTTFAGAGTSYKHVAYYVEEQKNKKLALYKSVQPSGANIPPVKVEVVDNIRDFTVEVFDDSAANIEPGALTLLSQGRLAPKVAVKTWDTVITARMPTYIRTTLTIYLRDAPLTLSETFYPRITRRF</sequence>
<keyword evidence="4" id="KW-0997">Cell inner membrane</keyword>
<keyword evidence="2" id="KW-1003">Cell membrane</keyword>
<evidence type="ECO:0000256" key="6">
    <source>
        <dbReference type="ARBA" id="ARBA00022989"/>
    </source>
</evidence>
<dbReference type="Proteomes" id="UP001196980">
    <property type="component" value="Unassembled WGS sequence"/>
</dbReference>
<name>A0ABS6RUZ8_9BACT</name>
<keyword evidence="3" id="KW-0488">Methylation</keyword>
<comment type="caution">
    <text evidence="9">The sequence shown here is derived from an EMBL/GenBank/DDBJ whole genome shotgun (WGS) entry which is preliminary data.</text>
</comment>
<evidence type="ECO:0000256" key="3">
    <source>
        <dbReference type="ARBA" id="ARBA00022481"/>
    </source>
</evidence>
<evidence type="ECO:0000256" key="7">
    <source>
        <dbReference type="ARBA" id="ARBA00023136"/>
    </source>
</evidence>
<feature type="transmembrane region" description="Helical" evidence="8">
    <location>
        <begin position="6"/>
        <end position="27"/>
    </location>
</feature>
<gene>
    <name evidence="9" type="ORF">HWQ67_02295</name>
</gene>
<dbReference type="PANTHER" id="PTHR39583:SF2">
    <property type="entry name" value="TYPE II SECRETION SYSTEM PROTEIN J"/>
    <property type="match status" value="1"/>
</dbReference>
<keyword evidence="6 8" id="KW-1133">Transmembrane helix</keyword>
<evidence type="ECO:0000256" key="4">
    <source>
        <dbReference type="ARBA" id="ARBA00022519"/>
    </source>
</evidence>
<keyword evidence="10" id="KW-1185">Reference proteome</keyword>
<dbReference type="PANTHER" id="PTHR39583">
    <property type="entry name" value="TYPE II SECRETION SYSTEM PROTEIN J-RELATED"/>
    <property type="match status" value="1"/>
</dbReference>
<evidence type="ECO:0000313" key="9">
    <source>
        <dbReference type="EMBL" id="MBV6340406.1"/>
    </source>
</evidence>
<keyword evidence="5 8" id="KW-0812">Transmembrane</keyword>
<evidence type="ECO:0000313" key="10">
    <source>
        <dbReference type="Proteomes" id="UP001196980"/>
    </source>
</evidence>
<evidence type="ECO:0000256" key="2">
    <source>
        <dbReference type="ARBA" id="ARBA00022475"/>
    </source>
</evidence>
<keyword evidence="7 8" id="KW-0472">Membrane</keyword>
<evidence type="ECO:0000256" key="8">
    <source>
        <dbReference type="SAM" id="Phobius"/>
    </source>
</evidence>
<dbReference type="NCBIfam" id="TIGR02532">
    <property type="entry name" value="IV_pilin_GFxxxE"/>
    <property type="match status" value="1"/>
</dbReference>
<evidence type="ECO:0000256" key="1">
    <source>
        <dbReference type="ARBA" id="ARBA00004377"/>
    </source>
</evidence>
<reference evidence="9 10" key="1">
    <citation type="journal article" date="2020" name="J Geophys Res Biogeosci">
        <title>Magnetotaxis as an Adaptation to Enable Bacterial Shuttling of Microbial Sulfur and Sulfur Cycling Across Aquatic Oxic#Anoxic Interfaces.</title>
        <authorList>
            <person name="Li J."/>
            <person name="Liu P."/>
            <person name="Wang J."/>
            <person name="Roberts A.P."/>
            <person name="Pan Y."/>
        </authorList>
    </citation>
    <scope>NUCLEOTIDE SEQUENCE [LARGE SCALE GENOMIC DNA]</scope>
    <source>
        <strain evidence="9 10">MYR-1_YQ</strain>
    </source>
</reference>
<accession>A0ABS6RUZ8</accession>
<dbReference type="EMBL" id="JABXWD010000021">
    <property type="protein sequence ID" value="MBV6340406.1"/>
    <property type="molecule type" value="Genomic_DNA"/>
</dbReference>
<dbReference type="InterPro" id="IPR045584">
    <property type="entry name" value="Pilin-like"/>
</dbReference>
<dbReference type="Pfam" id="PF07963">
    <property type="entry name" value="N_methyl"/>
    <property type="match status" value="1"/>
</dbReference>
<dbReference type="InterPro" id="IPR051621">
    <property type="entry name" value="T2SS_protein_J"/>
</dbReference>